<feature type="transmembrane region" description="Helical" evidence="1">
    <location>
        <begin position="36"/>
        <end position="57"/>
    </location>
</feature>
<dbReference type="Proteomes" id="UP000062912">
    <property type="component" value="Unassembled WGS sequence"/>
</dbReference>
<keyword evidence="1" id="KW-0812">Transmembrane</keyword>
<dbReference type="AlphaFoldDB" id="A0A132EEH3"/>
<organism evidence="2 3">
    <name type="scientific">Burkholderia pseudomultivorans</name>
    <dbReference type="NCBI Taxonomy" id="1207504"/>
    <lineage>
        <taxon>Bacteria</taxon>
        <taxon>Pseudomonadati</taxon>
        <taxon>Pseudomonadota</taxon>
        <taxon>Betaproteobacteria</taxon>
        <taxon>Burkholderiales</taxon>
        <taxon>Burkholderiaceae</taxon>
        <taxon>Burkholderia</taxon>
        <taxon>Burkholderia cepacia complex</taxon>
    </lineage>
</organism>
<sequence length="182" mass="19410">MQNALPATLVVSNGGATIPENQIWKSMERKLAQRPAAAYAVVALTFFSVGRFSMQFIHTLQSARPASAWTGFGATASWVNGAVAVGACVAGAAAVWVALSERRNSKQDRFVVGRLTAAGVVQRLETVAGVTSNVSGELDVMRAIGSVSIHHALDLLNAISAIPRCEFDELKCMSRFRAITQY</sequence>
<dbReference type="EMBL" id="LPJR01000049">
    <property type="protein sequence ID" value="KWF26016.1"/>
    <property type="molecule type" value="Genomic_DNA"/>
</dbReference>
<keyword evidence="1" id="KW-0472">Membrane</keyword>
<keyword evidence="1" id="KW-1133">Transmembrane helix</keyword>
<reference evidence="2 3" key="1">
    <citation type="submission" date="2015-11" db="EMBL/GenBank/DDBJ databases">
        <title>Expanding the genomic diversity of Burkholderia species for the development of highly accurate diagnostics.</title>
        <authorList>
            <person name="Sahl J."/>
            <person name="Keim P."/>
            <person name="Wagner D."/>
        </authorList>
    </citation>
    <scope>NUCLEOTIDE SEQUENCE [LARGE SCALE GENOMIC DNA]</scope>
    <source>
        <strain evidence="2 3">MSMB368WGS</strain>
    </source>
</reference>
<evidence type="ECO:0000313" key="2">
    <source>
        <dbReference type="EMBL" id="KWF26016.1"/>
    </source>
</evidence>
<comment type="caution">
    <text evidence="2">The sequence shown here is derived from an EMBL/GenBank/DDBJ whole genome shotgun (WGS) entry which is preliminary data.</text>
</comment>
<gene>
    <name evidence="2" type="ORF">WT56_20575</name>
</gene>
<name>A0A132EEH3_9BURK</name>
<evidence type="ECO:0000256" key="1">
    <source>
        <dbReference type="SAM" id="Phobius"/>
    </source>
</evidence>
<proteinExistence type="predicted"/>
<feature type="transmembrane region" description="Helical" evidence="1">
    <location>
        <begin position="77"/>
        <end position="99"/>
    </location>
</feature>
<evidence type="ECO:0000313" key="3">
    <source>
        <dbReference type="Proteomes" id="UP000062912"/>
    </source>
</evidence>
<protein>
    <submittedName>
        <fullName evidence="2">Uncharacterized protein</fullName>
    </submittedName>
</protein>
<accession>A0A132EEH3</accession>